<dbReference type="SUPFAM" id="SSF51735">
    <property type="entry name" value="NAD(P)-binding Rossmann-fold domains"/>
    <property type="match status" value="1"/>
</dbReference>
<dbReference type="GO" id="GO:0033499">
    <property type="term" value="P:galactose catabolic process via UDP-galactose, Leloir pathway"/>
    <property type="evidence" value="ECO:0007669"/>
    <property type="project" value="TreeGrafter"/>
</dbReference>
<dbReference type="AlphaFoldDB" id="A0A9E4KA64"/>
<evidence type="ECO:0000256" key="1">
    <source>
        <dbReference type="ARBA" id="ARBA00000083"/>
    </source>
</evidence>
<evidence type="ECO:0000256" key="7">
    <source>
        <dbReference type="ARBA" id="ARBA00023027"/>
    </source>
</evidence>
<dbReference type="InterPro" id="IPR036291">
    <property type="entry name" value="NAD(P)-bd_dom_sf"/>
</dbReference>
<comment type="pathway">
    <text evidence="3 10">Carbohydrate metabolism; galactose metabolism.</text>
</comment>
<dbReference type="NCBIfam" id="TIGR01179">
    <property type="entry name" value="galE"/>
    <property type="match status" value="1"/>
</dbReference>
<dbReference type="CDD" id="cd05247">
    <property type="entry name" value="UDP_G4E_1_SDR_e"/>
    <property type="match status" value="1"/>
</dbReference>
<dbReference type="Proteomes" id="UP000886687">
    <property type="component" value="Unassembled WGS sequence"/>
</dbReference>
<evidence type="ECO:0000313" key="13">
    <source>
        <dbReference type="Proteomes" id="UP000886687"/>
    </source>
</evidence>
<accession>A0A9E4KA64</accession>
<organism evidence="12 13">
    <name type="scientific">Candidatus Thiodiazotropha lotti</name>
    <dbReference type="NCBI Taxonomy" id="2792787"/>
    <lineage>
        <taxon>Bacteria</taxon>
        <taxon>Pseudomonadati</taxon>
        <taxon>Pseudomonadota</taxon>
        <taxon>Gammaproteobacteria</taxon>
        <taxon>Chromatiales</taxon>
        <taxon>Sedimenticolaceae</taxon>
        <taxon>Candidatus Thiodiazotropha</taxon>
    </lineage>
</organism>
<dbReference type="PANTHER" id="PTHR43725:SF53">
    <property type="entry name" value="UDP-ARABINOSE 4-EPIMERASE 1"/>
    <property type="match status" value="1"/>
</dbReference>
<dbReference type="GO" id="GO:0003978">
    <property type="term" value="F:UDP-glucose 4-epimerase activity"/>
    <property type="evidence" value="ECO:0007669"/>
    <property type="project" value="UniProtKB-UniRule"/>
</dbReference>
<dbReference type="Pfam" id="PF01370">
    <property type="entry name" value="Epimerase"/>
    <property type="match status" value="1"/>
</dbReference>
<dbReference type="EMBL" id="JAEPDI010000024">
    <property type="protein sequence ID" value="MCG7941309.1"/>
    <property type="molecule type" value="Genomic_DNA"/>
</dbReference>
<protein>
    <recommendedName>
        <fullName evidence="6 10">UDP-glucose 4-epimerase</fullName>
        <ecNumber evidence="5 10">5.1.3.2</ecNumber>
    </recommendedName>
</protein>
<name>A0A9E4KA64_9GAMM</name>
<dbReference type="EC" id="5.1.3.2" evidence="5 10"/>
<evidence type="ECO:0000256" key="5">
    <source>
        <dbReference type="ARBA" id="ARBA00013189"/>
    </source>
</evidence>
<dbReference type="Gene3D" id="3.90.25.10">
    <property type="entry name" value="UDP-galactose 4-epimerase, domain 1"/>
    <property type="match status" value="1"/>
</dbReference>
<sequence>MSKKGILVTGGAGYIGSHTARQLGEAGERLVTLDNLCTGFRQAVLYGDLVVGDTGDRELVSRILEEHEIDTVMHFAAHTIVPESVENPLKYYANNTCNTRSLLQCCAEAGVKNFVFSSTAAVYGIPEKEVAYEDTPTSPINPYGTSKLMSEMMLHDLSQASDMNYIALRYFNVAGCDLEGRIGQSTPKATLLTKVACEAAVGKRDAVYIFGTDYPTADGTGVRDYIHVEDLATAHVKALDYLRNGGDSAILNCGYGHGFSVRELLKSVEAANGSPLNIIEAERRAGDPPELVAGAEKVREVLGWSPKYDDLSVIASSALAWERKQLNDPWSNQD</sequence>
<keyword evidence="8 10" id="KW-0413">Isomerase</keyword>
<reference evidence="12" key="1">
    <citation type="journal article" date="2021" name="Proc. Natl. Acad. Sci. U.S.A.">
        <title>Global biogeography of chemosynthetic symbionts reveals both localized and globally distributed symbiont groups. .</title>
        <authorList>
            <person name="Osvatic J.T."/>
            <person name="Wilkins L.G.E."/>
            <person name="Leibrecht L."/>
            <person name="Leray M."/>
            <person name="Zauner S."/>
            <person name="Polzin J."/>
            <person name="Camacho Y."/>
            <person name="Gros O."/>
            <person name="van Gils J.A."/>
            <person name="Eisen J.A."/>
            <person name="Petersen J.M."/>
            <person name="Yuen B."/>
        </authorList>
    </citation>
    <scope>NUCLEOTIDE SEQUENCE</scope>
    <source>
        <strain evidence="12">MAGL173</strain>
    </source>
</reference>
<evidence type="ECO:0000256" key="9">
    <source>
        <dbReference type="ARBA" id="ARBA00023277"/>
    </source>
</evidence>
<gene>
    <name evidence="12" type="primary">galE</name>
    <name evidence="12" type="ORF">JAZ04_20955</name>
</gene>
<evidence type="ECO:0000256" key="10">
    <source>
        <dbReference type="RuleBase" id="RU366046"/>
    </source>
</evidence>
<proteinExistence type="inferred from homology"/>
<evidence type="ECO:0000256" key="2">
    <source>
        <dbReference type="ARBA" id="ARBA00001911"/>
    </source>
</evidence>
<comment type="cofactor">
    <cofactor evidence="2 10">
        <name>NAD(+)</name>
        <dbReference type="ChEBI" id="CHEBI:57540"/>
    </cofactor>
</comment>
<feature type="domain" description="NAD-dependent epimerase/dehydratase" evidence="11">
    <location>
        <begin position="6"/>
        <end position="254"/>
    </location>
</feature>
<evidence type="ECO:0000256" key="3">
    <source>
        <dbReference type="ARBA" id="ARBA00004947"/>
    </source>
</evidence>
<evidence type="ECO:0000256" key="6">
    <source>
        <dbReference type="ARBA" id="ARBA00018569"/>
    </source>
</evidence>
<comment type="caution">
    <text evidence="12">The sequence shown here is derived from an EMBL/GenBank/DDBJ whole genome shotgun (WGS) entry which is preliminary data.</text>
</comment>
<dbReference type="InterPro" id="IPR005886">
    <property type="entry name" value="UDP_G4E"/>
</dbReference>
<evidence type="ECO:0000256" key="4">
    <source>
        <dbReference type="ARBA" id="ARBA00007637"/>
    </source>
</evidence>
<keyword evidence="7 10" id="KW-0520">NAD</keyword>
<comment type="similarity">
    <text evidence="4 10">Belongs to the NAD(P)-dependent epimerase/dehydratase family.</text>
</comment>
<evidence type="ECO:0000259" key="11">
    <source>
        <dbReference type="Pfam" id="PF01370"/>
    </source>
</evidence>
<dbReference type="InterPro" id="IPR001509">
    <property type="entry name" value="Epimerase_deHydtase"/>
</dbReference>
<comment type="subunit">
    <text evidence="10">Homodimer.</text>
</comment>
<keyword evidence="9 10" id="KW-0119">Carbohydrate metabolism</keyword>
<dbReference type="PANTHER" id="PTHR43725">
    <property type="entry name" value="UDP-GLUCOSE 4-EPIMERASE"/>
    <property type="match status" value="1"/>
</dbReference>
<dbReference type="Gene3D" id="3.40.50.720">
    <property type="entry name" value="NAD(P)-binding Rossmann-like Domain"/>
    <property type="match status" value="1"/>
</dbReference>
<evidence type="ECO:0000256" key="8">
    <source>
        <dbReference type="ARBA" id="ARBA00023235"/>
    </source>
</evidence>
<comment type="catalytic activity">
    <reaction evidence="1 10">
        <text>UDP-alpha-D-glucose = UDP-alpha-D-galactose</text>
        <dbReference type="Rhea" id="RHEA:22168"/>
        <dbReference type="ChEBI" id="CHEBI:58885"/>
        <dbReference type="ChEBI" id="CHEBI:66914"/>
        <dbReference type="EC" id="5.1.3.2"/>
    </reaction>
</comment>
<evidence type="ECO:0000313" key="12">
    <source>
        <dbReference type="EMBL" id="MCG7941309.1"/>
    </source>
</evidence>